<dbReference type="AlphaFoldDB" id="A0A7J8Z661"/>
<dbReference type="GO" id="GO:0003723">
    <property type="term" value="F:RNA binding"/>
    <property type="evidence" value="ECO:0007669"/>
    <property type="project" value="UniProtKB-UniRule"/>
</dbReference>
<evidence type="ECO:0008006" key="4">
    <source>
        <dbReference type="Google" id="ProtNLM"/>
    </source>
</evidence>
<keyword evidence="3" id="KW-1185">Reference proteome</keyword>
<dbReference type="PANTHER" id="PTHR46814">
    <property type="entry name" value="EGALITARIAN, ISOFORM B"/>
    <property type="match status" value="1"/>
</dbReference>
<keyword evidence="1" id="KW-0694">RNA-binding</keyword>
<evidence type="ECO:0000313" key="2">
    <source>
        <dbReference type="EMBL" id="MBA0707356.1"/>
    </source>
</evidence>
<comment type="caution">
    <text evidence="2">The sequence shown here is derived from an EMBL/GenBank/DDBJ whole genome shotgun (WGS) entry which is preliminary data.</text>
</comment>
<reference evidence="2 3" key="1">
    <citation type="journal article" date="2019" name="Genome Biol. Evol.">
        <title>Insights into the evolution of the New World diploid cottons (Gossypium, subgenus Houzingenia) based on genome sequencing.</title>
        <authorList>
            <person name="Grover C.E."/>
            <person name="Arick M.A. 2nd"/>
            <person name="Thrash A."/>
            <person name="Conover J.L."/>
            <person name="Sanders W.S."/>
            <person name="Peterson D.G."/>
            <person name="Frelichowski J.E."/>
            <person name="Scheffler J.A."/>
            <person name="Scheffler B.E."/>
            <person name="Wendel J.F."/>
        </authorList>
    </citation>
    <scope>NUCLEOTIDE SEQUENCE [LARGE SCALE GENOMIC DNA]</scope>
    <source>
        <strain evidence="2">4</strain>
        <tissue evidence="2">Leaf</tissue>
    </source>
</reference>
<sequence>MMIQAAVDDVRFLPYVHHKIMEKLNEQMLWQLAIRSALHCRCFCVNDKGFLDWPPIPTIPAKFNPQLLDNIKAKGNALEEETLSIINVPSGRMGLVIGKKGASILSIKNLCK</sequence>
<evidence type="ECO:0000313" key="3">
    <source>
        <dbReference type="Proteomes" id="UP000593574"/>
    </source>
</evidence>
<name>A0A7J8Z661_9ROSI</name>
<gene>
    <name evidence="2" type="ORF">Golax_019406</name>
</gene>
<organism evidence="2 3">
    <name type="scientific">Gossypium laxum</name>
    <dbReference type="NCBI Taxonomy" id="34288"/>
    <lineage>
        <taxon>Eukaryota</taxon>
        <taxon>Viridiplantae</taxon>
        <taxon>Streptophyta</taxon>
        <taxon>Embryophyta</taxon>
        <taxon>Tracheophyta</taxon>
        <taxon>Spermatophyta</taxon>
        <taxon>Magnoliopsida</taxon>
        <taxon>eudicotyledons</taxon>
        <taxon>Gunneridae</taxon>
        <taxon>Pentapetalae</taxon>
        <taxon>rosids</taxon>
        <taxon>malvids</taxon>
        <taxon>Malvales</taxon>
        <taxon>Malvaceae</taxon>
        <taxon>Malvoideae</taxon>
        <taxon>Gossypium</taxon>
    </lineage>
</organism>
<dbReference type="Proteomes" id="UP000593574">
    <property type="component" value="Unassembled WGS sequence"/>
</dbReference>
<proteinExistence type="predicted"/>
<accession>A0A7J8Z661</accession>
<protein>
    <recommendedName>
        <fullName evidence="4">K Homology domain-containing protein</fullName>
    </recommendedName>
</protein>
<dbReference type="PANTHER" id="PTHR46814:SF4">
    <property type="entry name" value="3'-5' EXONUCLEASE DOMAIN-CONTAINING PROTEIN"/>
    <property type="match status" value="1"/>
</dbReference>
<evidence type="ECO:0000256" key="1">
    <source>
        <dbReference type="PROSITE-ProRule" id="PRU00117"/>
    </source>
</evidence>
<dbReference type="PROSITE" id="PS50084">
    <property type="entry name" value="KH_TYPE_1"/>
    <property type="match status" value="1"/>
</dbReference>
<dbReference type="EMBL" id="JABEZV010000003">
    <property type="protein sequence ID" value="MBA0707356.1"/>
    <property type="molecule type" value="Genomic_DNA"/>
</dbReference>